<reference evidence="1 2" key="2">
    <citation type="submission" date="2018-10" db="EMBL/GenBank/DDBJ databases">
        <authorList>
            <consortium name="Pathogen Informatics"/>
        </authorList>
    </citation>
    <scope>NUCLEOTIDE SEQUENCE [LARGE SCALE GENOMIC DNA]</scope>
</reference>
<dbReference type="WBParaSite" id="EVEC_0001136701-mRNA-1">
    <property type="protein sequence ID" value="EVEC_0001136701-mRNA-1"/>
    <property type="gene ID" value="EVEC_0001136701"/>
</dbReference>
<dbReference type="Proteomes" id="UP000274131">
    <property type="component" value="Unassembled WGS sequence"/>
</dbReference>
<dbReference type="EMBL" id="UXUI01011078">
    <property type="protein sequence ID" value="VDD95924.1"/>
    <property type="molecule type" value="Genomic_DNA"/>
</dbReference>
<gene>
    <name evidence="1" type="ORF">EVEC_LOCUS10675</name>
</gene>
<accession>A0A0N4VKH9</accession>
<evidence type="ECO:0000313" key="3">
    <source>
        <dbReference type="WBParaSite" id="EVEC_0001136701-mRNA-1"/>
    </source>
</evidence>
<protein>
    <submittedName>
        <fullName evidence="3">DUF418 domain-containing protein</fullName>
    </submittedName>
</protein>
<organism evidence="3">
    <name type="scientific">Enterobius vermicularis</name>
    <name type="common">Human pinworm</name>
    <dbReference type="NCBI Taxonomy" id="51028"/>
    <lineage>
        <taxon>Eukaryota</taxon>
        <taxon>Metazoa</taxon>
        <taxon>Ecdysozoa</taxon>
        <taxon>Nematoda</taxon>
        <taxon>Chromadorea</taxon>
        <taxon>Rhabditida</taxon>
        <taxon>Spirurina</taxon>
        <taxon>Oxyuridomorpha</taxon>
        <taxon>Oxyuroidea</taxon>
        <taxon>Oxyuridae</taxon>
        <taxon>Enterobius</taxon>
    </lineage>
</organism>
<dbReference type="AlphaFoldDB" id="A0A0N4VKH9"/>
<evidence type="ECO:0000313" key="2">
    <source>
        <dbReference type="Proteomes" id="UP000274131"/>
    </source>
</evidence>
<proteinExistence type="predicted"/>
<evidence type="ECO:0000313" key="1">
    <source>
        <dbReference type="EMBL" id="VDD95924.1"/>
    </source>
</evidence>
<keyword evidence="2" id="KW-1185">Reference proteome</keyword>
<reference evidence="3" key="1">
    <citation type="submission" date="2017-02" db="UniProtKB">
        <authorList>
            <consortium name="WormBaseParasite"/>
        </authorList>
    </citation>
    <scope>IDENTIFICATION</scope>
</reference>
<name>A0A0N4VKH9_ENTVE</name>
<sequence length="72" mass="8591">MKNLWLGKVSSGNTSVFREMIQRPISGVWVLWHLTNWFFLRGMMSMRPGIYWRNLYIKPLGMISHCYRLEGV</sequence>